<feature type="chain" id="PRO_5042941578" evidence="1">
    <location>
        <begin position="19"/>
        <end position="120"/>
    </location>
</feature>
<keyword evidence="1" id="KW-0732">Signal</keyword>
<sequence>MYFAKFLALAPLLSLASAGVAIVGFTDTGTCNSGVGETIITQDGQCTTFNTGYNGIQVAGGGSDSCFLQVFFDTACNDQSPSNIGPINNPNLGGCIGPFPVTGGGFSTPIRSGKLINCPT</sequence>
<dbReference type="AlphaFoldDB" id="A0AAN6N6A5"/>
<accession>A0AAN6N6A5</accession>
<evidence type="ECO:0000256" key="1">
    <source>
        <dbReference type="SAM" id="SignalP"/>
    </source>
</evidence>
<evidence type="ECO:0000313" key="3">
    <source>
        <dbReference type="Proteomes" id="UP001303473"/>
    </source>
</evidence>
<name>A0AAN6N6A5_9PEZI</name>
<organism evidence="2 3">
    <name type="scientific">Diplogelasinospora grovesii</name>
    <dbReference type="NCBI Taxonomy" id="303347"/>
    <lineage>
        <taxon>Eukaryota</taxon>
        <taxon>Fungi</taxon>
        <taxon>Dikarya</taxon>
        <taxon>Ascomycota</taxon>
        <taxon>Pezizomycotina</taxon>
        <taxon>Sordariomycetes</taxon>
        <taxon>Sordariomycetidae</taxon>
        <taxon>Sordariales</taxon>
        <taxon>Diplogelasinosporaceae</taxon>
        <taxon>Diplogelasinospora</taxon>
    </lineage>
</organism>
<feature type="signal peptide" evidence="1">
    <location>
        <begin position="1"/>
        <end position="18"/>
    </location>
</feature>
<evidence type="ECO:0000313" key="2">
    <source>
        <dbReference type="EMBL" id="KAK3939194.1"/>
    </source>
</evidence>
<keyword evidence="3" id="KW-1185">Reference proteome</keyword>
<gene>
    <name evidence="2" type="ORF">QBC46DRAFT_409450</name>
</gene>
<dbReference type="EMBL" id="MU853815">
    <property type="protein sequence ID" value="KAK3939194.1"/>
    <property type="molecule type" value="Genomic_DNA"/>
</dbReference>
<protein>
    <submittedName>
        <fullName evidence="2">Uncharacterized protein</fullName>
    </submittedName>
</protein>
<reference evidence="3" key="1">
    <citation type="journal article" date="2023" name="Mol. Phylogenet. Evol.">
        <title>Genome-scale phylogeny and comparative genomics of the fungal order Sordariales.</title>
        <authorList>
            <person name="Hensen N."/>
            <person name="Bonometti L."/>
            <person name="Westerberg I."/>
            <person name="Brannstrom I.O."/>
            <person name="Guillou S."/>
            <person name="Cros-Aarteil S."/>
            <person name="Calhoun S."/>
            <person name="Haridas S."/>
            <person name="Kuo A."/>
            <person name="Mondo S."/>
            <person name="Pangilinan J."/>
            <person name="Riley R."/>
            <person name="LaButti K."/>
            <person name="Andreopoulos B."/>
            <person name="Lipzen A."/>
            <person name="Chen C."/>
            <person name="Yan M."/>
            <person name="Daum C."/>
            <person name="Ng V."/>
            <person name="Clum A."/>
            <person name="Steindorff A."/>
            <person name="Ohm R.A."/>
            <person name="Martin F."/>
            <person name="Silar P."/>
            <person name="Natvig D.O."/>
            <person name="Lalanne C."/>
            <person name="Gautier V."/>
            <person name="Ament-Velasquez S.L."/>
            <person name="Kruys A."/>
            <person name="Hutchinson M.I."/>
            <person name="Powell A.J."/>
            <person name="Barry K."/>
            <person name="Miller A.N."/>
            <person name="Grigoriev I.V."/>
            <person name="Debuchy R."/>
            <person name="Gladieux P."/>
            <person name="Hiltunen Thoren M."/>
            <person name="Johannesson H."/>
        </authorList>
    </citation>
    <scope>NUCLEOTIDE SEQUENCE [LARGE SCALE GENOMIC DNA]</scope>
    <source>
        <strain evidence="3">CBS 340.73</strain>
    </source>
</reference>
<dbReference type="Proteomes" id="UP001303473">
    <property type="component" value="Unassembled WGS sequence"/>
</dbReference>
<proteinExistence type="predicted"/>
<comment type="caution">
    <text evidence="2">The sequence shown here is derived from an EMBL/GenBank/DDBJ whole genome shotgun (WGS) entry which is preliminary data.</text>
</comment>